<dbReference type="Proteomes" id="UP000186955">
    <property type="component" value="Unassembled WGS sequence"/>
</dbReference>
<evidence type="ECO:0000313" key="3">
    <source>
        <dbReference type="Proteomes" id="UP000186955"/>
    </source>
</evidence>
<feature type="region of interest" description="Disordered" evidence="1">
    <location>
        <begin position="14"/>
        <end position="65"/>
    </location>
</feature>
<reference evidence="2 3" key="1">
    <citation type="submission" date="2016-10" db="EMBL/GenBank/DDBJ databases">
        <title>Genome sequence of the ascomycete fungus Penicillium subrubescens.</title>
        <authorList>
            <person name="De Vries R.P."/>
            <person name="Peng M."/>
            <person name="Dilokpimol A."/>
            <person name="Hilden K."/>
            <person name="Makela M.R."/>
            <person name="Grigoriev I."/>
            <person name="Riley R."/>
            <person name="Granchi Z."/>
        </authorList>
    </citation>
    <scope>NUCLEOTIDE SEQUENCE [LARGE SCALE GENOMIC DNA]</scope>
    <source>
        <strain evidence="2 3">CBS 132785</strain>
    </source>
</reference>
<keyword evidence="3" id="KW-1185">Reference proteome</keyword>
<sequence length="169" mass="18991">MNRHGIIVMATQTRNNKIGQRKPGRGRDSGGAGMPEARAHMRWHPDRARSRHVGRDKKTVSARGQQGQGLLYDENIKIKRHIREPHRQAKGIHSLPETLSWVDRSVAPLAMVLGYHSRQGRRIGMRSQGIVDAWGCFGLWPVNSLTSMVGPFGQISGLLGYYRLYCDVV</sequence>
<comment type="caution">
    <text evidence="2">The sequence shown here is derived from an EMBL/GenBank/DDBJ whole genome shotgun (WGS) entry which is preliminary data.</text>
</comment>
<protein>
    <submittedName>
        <fullName evidence="2">Uncharacterized protein</fullName>
    </submittedName>
</protein>
<accession>A0A1Q5TDQ1</accession>
<organism evidence="2 3">
    <name type="scientific">Penicillium subrubescens</name>
    <dbReference type="NCBI Taxonomy" id="1316194"/>
    <lineage>
        <taxon>Eukaryota</taxon>
        <taxon>Fungi</taxon>
        <taxon>Dikarya</taxon>
        <taxon>Ascomycota</taxon>
        <taxon>Pezizomycotina</taxon>
        <taxon>Eurotiomycetes</taxon>
        <taxon>Eurotiomycetidae</taxon>
        <taxon>Eurotiales</taxon>
        <taxon>Aspergillaceae</taxon>
        <taxon>Penicillium</taxon>
    </lineage>
</organism>
<gene>
    <name evidence="2" type="ORF">PENSUB_9427</name>
</gene>
<proteinExistence type="predicted"/>
<evidence type="ECO:0000256" key="1">
    <source>
        <dbReference type="SAM" id="MobiDB-lite"/>
    </source>
</evidence>
<evidence type="ECO:0000313" key="2">
    <source>
        <dbReference type="EMBL" id="OKO98329.1"/>
    </source>
</evidence>
<name>A0A1Q5TDQ1_9EURO</name>
<feature type="compositionally biased region" description="Basic and acidic residues" evidence="1">
    <location>
        <begin position="37"/>
        <end position="48"/>
    </location>
</feature>
<dbReference type="EMBL" id="MNBE01000673">
    <property type="protein sequence ID" value="OKO98329.1"/>
    <property type="molecule type" value="Genomic_DNA"/>
</dbReference>
<dbReference type="AlphaFoldDB" id="A0A1Q5TDQ1"/>